<dbReference type="Proteomes" id="UP000541558">
    <property type="component" value="Unassembled WGS sequence"/>
</dbReference>
<dbReference type="PANTHER" id="PTHR36427:SF3">
    <property type="entry name" value="LARGE RIBOSOMAL SUBUNIT PROTEIN UL1M"/>
    <property type="match status" value="1"/>
</dbReference>
<evidence type="ECO:0000256" key="1">
    <source>
        <dbReference type="ARBA" id="ARBA00010531"/>
    </source>
</evidence>
<dbReference type="CDD" id="cd00403">
    <property type="entry name" value="Ribosomal_L1"/>
    <property type="match status" value="1"/>
</dbReference>
<sequence>MISGGAPSQPGEERDSHISGNLDAQKSLRDWFRNTTMLGSIFRRCSRPCIDSSAWRQFSTTPAVQLRRDPKSAIRVPSKKAMAAKAKRREAIAAKLDAKAEKLPLLDAIQVLRAVEVASPNAIYELSIKTLVGNGIAVPKGRVSLPREAKSSPDEKILVFAEGKQAEDAKKAGADFVGGLEMCEAILNNRLRPTTVLCTPDLIRAITPRLGRFLGPLGLMPSERRGTVVDDVAGYLQRLRGTSEWRADKSGTIRAPIAVMNFPVEDVVKNIRHFLTSVKKATGNMRDESDRNRAKGSAPKPVTPIKKVILSSRQGPGIRIADI</sequence>
<protein>
    <recommendedName>
        <fullName evidence="7">Ribosomal protein</fullName>
    </recommendedName>
</protein>
<feature type="region of interest" description="Disordered" evidence="4">
    <location>
        <begin position="282"/>
        <end position="303"/>
    </location>
</feature>
<dbReference type="EMBL" id="JAACJK010000110">
    <property type="protein sequence ID" value="KAF5332626.1"/>
    <property type="molecule type" value="Genomic_DNA"/>
</dbReference>
<dbReference type="OrthoDB" id="1747252at2759"/>
<evidence type="ECO:0000256" key="4">
    <source>
        <dbReference type="SAM" id="MobiDB-lite"/>
    </source>
</evidence>
<dbReference type="PANTHER" id="PTHR36427">
    <property type="entry name" value="54S RIBOSOMAL PROTEIN L1, MITOCHONDRIAL"/>
    <property type="match status" value="1"/>
</dbReference>
<dbReference type="GO" id="GO:0003735">
    <property type="term" value="F:structural constituent of ribosome"/>
    <property type="evidence" value="ECO:0007669"/>
    <property type="project" value="TreeGrafter"/>
</dbReference>
<proteinExistence type="inferred from homology"/>
<dbReference type="FunFam" id="3.40.50.790:FF:000001">
    <property type="entry name" value="50S ribosomal protein L1"/>
    <property type="match status" value="1"/>
</dbReference>
<evidence type="ECO:0008006" key="7">
    <source>
        <dbReference type="Google" id="ProtNLM"/>
    </source>
</evidence>
<dbReference type="Gene3D" id="3.30.190.20">
    <property type="match status" value="1"/>
</dbReference>
<evidence type="ECO:0000256" key="2">
    <source>
        <dbReference type="ARBA" id="ARBA00022980"/>
    </source>
</evidence>
<keyword evidence="3" id="KW-0687">Ribonucleoprotein</keyword>
<name>A0A8H5C0X0_9AGAR</name>
<dbReference type="SUPFAM" id="SSF56808">
    <property type="entry name" value="Ribosomal protein L1"/>
    <property type="match status" value="1"/>
</dbReference>
<dbReference type="GO" id="GO:0005762">
    <property type="term" value="C:mitochondrial large ribosomal subunit"/>
    <property type="evidence" value="ECO:0007669"/>
    <property type="project" value="TreeGrafter"/>
</dbReference>
<feature type="region of interest" description="Disordered" evidence="4">
    <location>
        <begin position="1"/>
        <end position="20"/>
    </location>
</feature>
<dbReference type="AlphaFoldDB" id="A0A8H5C0X0"/>
<dbReference type="Pfam" id="PF00687">
    <property type="entry name" value="Ribosomal_L1"/>
    <property type="match status" value="1"/>
</dbReference>
<organism evidence="5 6">
    <name type="scientific">Ephemerocybe angulata</name>
    <dbReference type="NCBI Taxonomy" id="980116"/>
    <lineage>
        <taxon>Eukaryota</taxon>
        <taxon>Fungi</taxon>
        <taxon>Dikarya</taxon>
        <taxon>Basidiomycota</taxon>
        <taxon>Agaricomycotina</taxon>
        <taxon>Agaricomycetes</taxon>
        <taxon>Agaricomycetidae</taxon>
        <taxon>Agaricales</taxon>
        <taxon>Agaricineae</taxon>
        <taxon>Psathyrellaceae</taxon>
        <taxon>Ephemerocybe</taxon>
    </lineage>
</organism>
<evidence type="ECO:0000313" key="5">
    <source>
        <dbReference type="EMBL" id="KAF5332626.1"/>
    </source>
</evidence>
<reference evidence="5 6" key="1">
    <citation type="journal article" date="2020" name="ISME J.">
        <title>Uncovering the hidden diversity of litter-decomposition mechanisms in mushroom-forming fungi.</title>
        <authorList>
            <person name="Floudas D."/>
            <person name="Bentzer J."/>
            <person name="Ahren D."/>
            <person name="Johansson T."/>
            <person name="Persson P."/>
            <person name="Tunlid A."/>
        </authorList>
    </citation>
    <scope>NUCLEOTIDE SEQUENCE [LARGE SCALE GENOMIC DNA]</scope>
    <source>
        <strain evidence="5 6">CBS 175.51</strain>
    </source>
</reference>
<accession>A0A8H5C0X0</accession>
<keyword evidence="2" id="KW-0689">Ribosomal protein</keyword>
<dbReference type="InterPro" id="IPR023674">
    <property type="entry name" value="Ribosomal_uL1-like"/>
</dbReference>
<dbReference type="InterPro" id="IPR028364">
    <property type="entry name" value="Ribosomal_uL1/biogenesis"/>
</dbReference>
<comment type="caution">
    <text evidence="5">The sequence shown here is derived from an EMBL/GenBank/DDBJ whole genome shotgun (WGS) entry which is preliminary data.</text>
</comment>
<dbReference type="InterPro" id="IPR016095">
    <property type="entry name" value="Ribosomal_uL1_3-a/b-sand"/>
</dbReference>
<comment type="similarity">
    <text evidence="1">Belongs to the universal ribosomal protein uL1 family.</text>
</comment>
<evidence type="ECO:0000256" key="3">
    <source>
        <dbReference type="ARBA" id="ARBA00023274"/>
    </source>
</evidence>
<dbReference type="Gene3D" id="3.40.50.790">
    <property type="match status" value="1"/>
</dbReference>
<keyword evidence="6" id="KW-1185">Reference proteome</keyword>
<evidence type="ECO:0000313" key="6">
    <source>
        <dbReference type="Proteomes" id="UP000541558"/>
    </source>
</evidence>
<gene>
    <name evidence="5" type="ORF">D9611_005066</name>
</gene>